<comment type="caution">
    <text evidence="1">The sequence shown here is derived from an EMBL/GenBank/DDBJ whole genome shotgun (WGS) entry which is preliminary data.</text>
</comment>
<dbReference type="EMBL" id="JABXBU010000030">
    <property type="protein sequence ID" value="KAF8785772.1"/>
    <property type="molecule type" value="Genomic_DNA"/>
</dbReference>
<reference evidence="1" key="1">
    <citation type="journal article" date="2020" name="bioRxiv">
        <title>Chromosome-level reference genome of the European wasp spider Argiope bruennichi: a resource for studies on range expansion and evolutionary adaptation.</title>
        <authorList>
            <person name="Sheffer M.M."/>
            <person name="Hoppe A."/>
            <person name="Krehenwinkel H."/>
            <person name="Uhl G."/>
            <person name="Kuss A.W."/>
            <person name="Jensen L."/>
            <person name="Jensen C."/>
            <person name="Gillespie R.G."/>
            <person name="Hoff K.J."/>
            <person name="Prost S."/>
        </authorList>
    </citation>
    <scope>NUCLEOTIDE SEQUENCE</scope>
</reference>
<reference evidence="1" key="2">
    <citation type="submission" date="2020-06" db="EMBL/GenBank/DDBJ databases">
        <authorList>
            <person name="Sheffer M."/>
        </authorList>
    </citation>
    <scope>NUCLEOTIDE SEQUENCE</scope>
</reference>
<accession>A0A8T0F5T5</accession>
<evidence type="ECO:0000313" key="1">
    <source>
        <dbReference type="EMBL" id="KAF8785772.1"/>
    </source>
</evidence>
<dbReference type="AlphaFoldDB" id="A0A8T0F5T5"/>
<evidence type="ECO:0000313" key="2">
    <source>
        <dbReference type="Proteomes" id="UP000807504"/>
    </source>
</evidence>
<organism evidence="1 2">
    <name type="scientific">Argiope bruennichi</name>
    <name type="common">Wasp spider</name>
    <name type="synonym">Aranea bruennichi</name>
    <dbReference type="NCBI Taxonomy" id="94029"/>
    <lineage>
        <taxon>Eukaryota</taxon>
        <taxon>Metazoa</taxon>
        <taxon>Ecdysozoa</taxon>
        <taxon>Arthropoda</taxon>
        <taxon>Chelicerata</taxon>
        <taxon>Arachnida</taxon>
        <taxon>Araneae</taxon>
        <taxon>Araneomorphae</taxon>
        <taxon>Entelegynae</taxon>
        <taxon>Araneoidea</taxon>
        <taxon>Araneidae</taxon>
        <taxon>Argiope</taxon>
    </lineage>
</organism>
<dbReference type="Proteomes" id="UP000807504">
    <property type="component" value="Unassembled WGS sequence"/>
</dbReference>
<keyword evidence="2" id="KW-1185">Reference proteome</keyword>
<name>A0A8T0F5T5_ARGBR</name>
<proteinExistence type="predicted"/>
<sequence>MALVPFGAVAMNNNHNYSDSDSDSGTERRRKNFKNLNQAAQNKIFQDLISMIRFFIRHKDYFGLDDRDLNIPIEHASIEMPTQIPNDAQLIDAIKDWLKSPNFDFIQNLEPNPPDLPLDLYDDLFDY</sequence>
<gene>
    <name evidence="1" type="ORF">HNY73_011277</name>
</gene>
<protein>
    <submittedName>
        <fullName evidence="1">Uncharacterized protein</fullName>
    </submittedName>
</protein>